<dbReference type="RefSeq" id="WP_377177586.1">
    <property type="nucleotide sequence ID" value="NZ_JBHUJB010000021.1"/>
</dbReference>
<evidence type="ECO:0000256" key="1">
    <source>
        <dbReference type="SAM" id="Phobius"/>
    </source>
</evidence>
<keyword evidence="1" id="KW-0472">Membrane</keyword>
<sequence length="265" mass="30116">MIRIQRIAFSLSMLIWGGVMLYFYQGPHIDAYLSPKFQTPLLIGGAATVVVGLFNLFTFKVESSCHHGGDCSHDHEGSDLNPFMALLIILLPLLVALNWTEHKVADEHIAKQSAQDLDPASMRFLADLPPFTKETLDETRQKSADGFYQMNLLELFYSAGDSELERVFTGLNFETTGMIRTEPNRNPDGKRMRLYRLFMTCCAADMKTIPLSIEFDGELPQFDDNTWVLVGGEMYYETIEGVTYPVMKIKRIEKTESPESELDYK</sequence>
<keyword evidence="5" id="KW-1185">Reference proteome</keyword>
<evidence type="ECO:0000313" key="4">
    <source>
        <dbReference type="EMBL" id="MFD2158217.1"/>
    </source>
</evidence>
<feature type="transmembrane region" description="Helical" evidence="1">
    <location>
        <begin position="7"/>
        <end position="25"/>
    </location>
</feature>
<keyword evidence="1" id="KW-1133">Transmembrane helix</keyword>
<accession>A0ABW4Z965</accession>
<reference evidence="5" key="1">
    <citation type="journal article" date="2019" name="Int. J. Syst. Evol. Microbiol.">
        <title>The Global Catalogue of Microorganisms (GCM) 10K type strain sequencing project: providing services to taxonomists for standard genome sequencing and annotation.</title>
        <authorList>
            <consortium name="The Broad Institute Genomics Platform"/>
            <consortium name="The Broad Institute Genome Sequencing Center for Infectious Disease"/>
            <person name="Wu L."/>
            <person name="Ma J."/>
        </authorList>
    </citation>
    <scope>NUCLEOTIDE SEQUENCE [LARGE SCALE GENOMIC DNA]</scope>
    <source>
        <strain evidence="5">CCUG 57942</strain>
    </source>
</reference>
<evidence type="ECO:0000259" key="3">
    <source>
        <dbReference type="Pfam" id="PF21537"/>
    </source>
</evidence>
<dbReference type="InterPro" id="IPR048447">
    <property type="entry name" value="DUF1980_C"/>
</dbReference>
<organism evidence="4 5">
    <name type="scientific">Rubritalea tangerina</name>
    <dbReference type="NCBI Taxonomy" id="430798"/>
    <lineage>
        <taxon>Bacteria</taxon>
        <taxon>Pseudomonadati</taxon>
        <taxon>Verrucomicrobiota</taxon>
        <taxon>Verrucomicrobiia</taxon>
        <taxon>Verrucomicrobiales</taxon>
        <taxon>Rubritaleaceae</taxon>
        <taxon>Rubritalea</taxon>
    </lineage>
</organism>
<dbReference type="EMBL" id="JBHUJB010000021">
    <property type="protein sequence ID" value="MFD2158217.1"/>
    <property type="molecule type" value="Genomic_DNA"/>
</dbReference>
<dbReference type="Proteomes" id="UP001597389">
    <property type="component" value="Unassembled WGS sequence"/>
</dbReference>
<dbReference type="Pfam" id="PF21537">
    <property type="entry name" value="DUF1980_C"/>
    <property type="match status" value="1"/>
</dbReference>
<dbReference type="Pfam" id="PF09323">
    <property type="entry name" value="DUF1980"/>
    <property type="match status" value="1"/>
</dbReference>
<dbReference type="InterPro" id="IPR048493">
    <property type="entry name" value="DUF1980_N"/>
</dbReference>
<protein>
    <submittedName>
        <fullName evidence="4">DUF1980 domain-containing protein</fullName>
    </submittedName>
</protein>
<name>A0ABW4Z965_9BACT</name>
<gene>
    <name evidence="4" type="ORF">ACFSW8_04845</name>
</gene>
<keyword evidence="1" id="KW-0812">Transmembrane</keyword>
<dbReference type="InterPro" id="IPR052955">
    <property type="entry name" value="UPF0703_membrane_permease"/>
</dbReference>
<dbReference type="PANTHER" id="PTHR40047">
    <property type="entry name" value="UPF0703 PROTEIN YCGQ"/>
    <property type="match status" value="1"/>
</dbReference>
<evidence type="ECO:0000313" key="5">
    <source>
        <dbReference type="Proteomes" id="UP001597389"/>
    </source>
</evidence>
<feature type="transmembrane region" description="Helical" evidence="1">
    <location>
        <begin position="80"/>
        <end position="99"/>
    </location>
</feature>
<feature type="domain" description="DUF1980" evidence="3">
    <location>
        <begin position="167"/>
        <end position="261"/>
    </location>
</feature>
<comment type="caution">
    <text evidence="4">The sequence shown here is derived from an EMBL/GenBank/DDBJ whole genome shotgun (WGS) entry which is preliminary data.</text>
</comment>
<dbReference type="PANTHER" id="PTHR40047:SF1">
    <property type="entry name" value="UPF0703 PROTEIN YCGQ"/>
    <property type="match status" value="1"/>
</dbReference>
<feature type="domain" description="DUF1980" evidence="2">
    <location>
        <begin position="11"/>
        <end position="111"/>
    </location>
</feature>
<evidence type="ECO:0000259" key="2">
    <source>
        <dbReference type="Pfam" id="PF09323"/>
    </source>
</evidence>
<feature type="transmembrane region" description="Helical" evidence="1">
    <location>
        <begin position="37"/>
        <end position="59"/>
    </location>
</feature>
<proteinExistence type="predicted"/>